<dbReference type="InterPro" id="IPR001841">
    <property type="entry name" value="Znf_RING"/>
</dbReference>
<organism evidence="17 18">
    <name type="scientific">Candida boidinii</name>
    <name type="common">Yeast</name>
    <dbReference type="NCBI Taxonomy" id="5477"/>
    <lineage>
        <taxon>Eukaryota</taxon>
        <taxon>Fungi</taxon>
        <taxon>Dikarya</taxon>
        <taxon>Ascomycota</taxon>
        <taxon>Saccharomycotina</taxon>
        <taxon>Pichiomycetes</taxon>
        <taxon>Pichiales</taxon>
        <taxon>Pichiaceae</taxon>
        <taxon>Ogataea</taxon>
        <taxon>Ogataea/Candida clade</taxon>
    </lineage>
</organism>
<keyword evidence="5" id="KW-0808">Transferase</keyword>
<keyword evidence="8" id="KW-0863">Zinc-finger</keyword>
<evidence type="ECO:0000256" key="10">
    <source>
        <dbReference type="ARBA" id="ARBA00022833"/>
    </source>
</evidence>
<accession>A0A9W6T0K9</accession>
<keyword evidence="4" id="KW-0813">Transport</keyword>
<reference evidence="17" key="1">
    <citation type="submission" date="2023-04" db="EMBL/GenBank/DDBJ databases">
        <title>Candida boidinii NBRC 10035.</title>
        <authorList>
            <person name="Ichikawa N."/>
            <person name="Sato H."/>
            <person name="Tonouchi N."/>
        </authorList>
    </citation>
    <scope>NUCLEOTIDE SEQUENCE</scope>
    <source>
        <strain evidence="17">NBRC 10035</strain>
    </source>
</reference>
<evidence type="ECO:0000256" key="7">
    <source>
        <dbReference type="ARBA" id="ARBA00022723"/>
    </source>
</evidence>
<gene>
    <name evidence="17" type="ORF">Cboi02_000176700</name>
</gene>
<dbReference type="GO" id="GO:0008270">
    <property type="term" value="F:zinc ion binding"/>
    <property type="evidence" value="ECO:0007669"/>
    <property type="project" value="UniProtKB-KW"/>
</dbReference>
<dbReference type="PANTHER" id="PTHR23350">
    <property type="entry name" value="PEROXISOME ASSEMBLY PROTEIN 10"/>
    <property type="match status" value="1"/>
</dbReference>
<feature type="compositionally biased region" description="Acidic residues" evidence="15">
    <location>
        <begin position="136"/>
        <end position="157"/>
    </location>
</feature>
<dbReference type="EMBL" id="BSXN01000454">
    <property type="protein sequence ID" value="GME68627.1"/>
    <property type="molecule type" value="Genomic_DNA"/>
</dbReference>
<dbReference type="SMART" id="SM00184">
    <property type="entry name" value="RING"/>
    <property type="match status" value="1"/>
</dbReference>
<evidence type="ECO:0000256" key="4">
    <source>
        <dbReference type="ARBA" id="ARBA00022448"/>
    </source>
</evidence>
<feature type="compositionally biased region" description="Acidic residues" evidence="15">
    <location>
        <begin position="420"/>
        <end position="461"/>
    </location>
</feature>
<dbReference type="GO" id="GO:0016740">
    <property type="term" value="F:transferase activity"/>
    <property type="evidence" value="ECO:0007669"/>
    <property type="project" value="UniProtKB-KW"/>
</dbReference>
<dbReference type="InterPro" id="IPR025654">
    <property type="entry name" value="PEX2/10"/>
</dbReference>
<dbReference type="InterPro" id="IPR006845">
    <property type="entry name" value="Pex_N"/>
</dbReference>
<feature type="region of interest" description="Disordered" evidence="15">
    <location>
        <begin position="136"/>
        <end position="160"/>
    </location>
</feature>
<comment type="subcellular location">
    <subcellularLocation>
        <location evidence="1">Peroxisome membrane</location>
        <topology evidence="1">Multi-pass membrane protein</topology>
    </subcellularLocation>
</comment>
<evidence type="ECO:0000256" key="6">
    <source>
        <dbReference type="ARBA" id="ARBA00022692"/>
    </source>
</evidence>
<evidence type="ECO:0000256" key="11">
    <source>
        <dbReference type="ARBA" id="ARBA00022927"/>
    </source>
</evidence>
<proteinExistence type="inferred from homology"/>
<keyword evidence="10" id="KW-0862">Zinc</keyword>
<evidence type="ECO:0000256" key="15">
    <source>
        <dbReference type="SAM" id="MobiDB-lite"/>
    </source>
</evidence>
<keyword evidence="12" id="KW-1133">Transmembrane helix</keyword>
<protein>
    <submittedName>
        <fullName evidence="17">Unnamed protein product</fullName>
    </submittedName>
</protein>
<dbReference type="PROSITE" id="PS00518">
    <property type="entry name" value="ZF_RING_1"/>
    <property type="match status" value="1"/>
</dbReference>
<dbReference type="GO" id="GO:0016567">
    <property type="term" value="P:protein ubiquitination"/>
    <property type="evidence" value="ECO:0007669"/>
    <property type="project" value="UniProtKB-ARBA"/>
</dbReference>
<comment type="similarity">
    <text evidence="3">Belongs to the pex2/pex10/pex12 family.</text>
</comment>
<keyword evidence="14" id="KW-0576">Peroxisome</keyword>
<dbReference type="Pfam" id="PF04757">
    <property type="entry name" value="Pex2_Pex12"/>
    <property type="match status" value="1"/>
</dbReference>
<evidence type="ECO:0000256" key="3">
    <source>
        <dbReference type="ARBA" id="ARBA00008704"/>
    </source>
</evidence>
<comment type="pathway">
    <text evidence="2">Protein modification; protein ubiquitination.</text>
</comment>
<evidence type="ECO:0000256" key="13">
    <source>
        <dbReference type="ARBA" id="ARBA00023136"/>
    </source>
</evidence>
<keyword evidence="6" id="KW-0812">Transmembrane</keyword>
<dbReference type="SUPFAM" id="SSF57850">
    <property type="entry name" value="RING/U-box"/>
    <property type="match status" value="1"/>
</dbReference>
<feature type="domain" description="RING-type" evidence="16">
    <location>
        <begin position="310"/>
        <end position="399"/>
    </location>
</feature>
<comment type="caution">
    <text evidence="17">The sequence shown here is derived from an EMBL/GenBank/DDBJ whole genome shotgun (WGS) entry which is preliminary data.</text>
</comment>
<keyword evidence="13" id="KW-0472">Membrane</keyword>
<keyword evidence="7" id="KW-0479">Metal-binding</keyword>
<dbReference type="PANTHER" id="PTHR23350:SF4">
    <property type="entry name" value="PEROXISOME BIOGENESIS FACTOR 2"/>
    <property type="match status" value="1"/>
</dbReference>
<keyword evidence="11" id="KW-0653">Protein transport</keyword>
<evidence type="ECO:0000313" key="17">
    <source>
        <dbReference type="EMBL" id="GME68627.1"/>
    </source>
</evidence>
<feature type="region of interest" description="Disordered" evidence="15">
    <location>
        <begin position="420"/>
        <end position="517"/>
    </location>
</feature>
<dbReference type="GO" id="GO:0005778">
    <property type="term" value="C:peroxisomal membrane"/>
    <property type="evidence" value="ECO:0007669"/>
    <property type="project" value="UniProtKB-SubCell"/>
</dbReference>
<dbReference type="InterPro" id="IPR017907">
    <property type="entry name" value="Znf_RING_CS"/>
</dbReference>
<evidence type="ECO:0000256" key="2">
    <source>
        <dbReference type="ARBA" id="ARBA00004906"/>
    </source>
</evidence>
<feature type="compositionally biased region" description="Acidic residues" evidence="15">
    <location>
        <begin position="501"/>
        <end position="517"/>
    </location>
</feature>
<evidence type="ECO:0000313" key="18">
    <source>
        <dbReference type="Proteomes" id="UP001165120"/>
    </source>
</evidence>
<evidence type="ECO:0000256" key="5">
    <source>
        <dbReference type="ARBA" id="ARBA00022679"/>
    </source>
</evidence>
<dbReference type="Proteomes" id="UP001165120">
    <property type="component" value="Unassembled WGS sequence"/>
</dbReference>
<evidence type="ECO:0000256" key="14">
    <source>
        <dbReference type="ARBA" id="ARBA00023140"/>
    </source>
</evidence>
<evidence type="ECO:0000256" key="12">
    <source>
        <dbReference type="ARBA" id="ARBA00022989"/>
    </source>
</evidence>
<name>A0A9W6T0K9_CANBO</name>
<sequence length="517" mass="59192">MLVNPPNRVLQIDAKNLDNEIDEIINKSISNLFNDKLSINSINLPSFLANLNNKFLNEFKLLVKLLIFKLTIWDKNSSYGLILQNLINCDNKHINNNNKLKNNELSKIKKILLLSTVVLDYAFNKLESVIYNLDDDDNDENDYDEYDEDDNEDNETDLNEKNNSTKRLAIWKKKIIKKSLVTLKIILPKLTNIFKVLSFSNFIVFLINGRYPNLINRIFRLRYKPINSMDVSFASNPETISFEFQNRQLIWNTLTEFLVYILPIISLPKLKRNLNNFMHKSLGSSADSGDAETGNDSLKNTYKFLPERVCAICYENNVLKDTFTNVSSTTAAGGGNTMGSTATSIANISMDDNLITNPYETNCGHLYCYFCIVSKLEIQNELNQGTDSKDKTYWNCLRCNEMVEWCKVYDGDCNLFDIDIGDDSESESDSEESVDGEEDEEVEEEEDEGEYDDDNDEDEIPTADVSNARRNEADIEDSDVDAGTDNGTDVDTDNRNSSNDEMYDYEEDDMDDMTMNM</sequence>
<evidence type="ECO:0000256" key="9">
    <source>
        <dbReference type="ARBA" id="ARBA00022786"/>
    </source>
</evidence>
<dbReference type="GO" id="GO:0016562">
    <property type="term" value="P:protein import into peroxisome matrix, receptor recycling"/>
    <property type="evidence" value="ECO:0007669"/>
    <property type="project" value="UniProtKB-ARBA"/>
</dbReference>
<evidence type="ECO:0000256" key="8">
    <source>
        <dbReference type="ARBA" id="ARBA00022771"/>
    </source>
</evidence>
<evidence type="ECO:0000259" key="16">
    <source>
        <dbReference type="SMART" id="SM00184"/>
    </source>
</evidence>
<keyword evidence="18" id="KW-1185">Reference proteome</keyword>
<dbReference type="AlphaFoldDB" id="A0A9W6T0K9"/>
<evidence type="ECO:0000256" key="1">
    <source>
        <dbReference type="ARBA" id="ARBA00004585"/>
    </source>
</evidence>
<keyword evidence="9" id="KW-0833">Ubl conjugation pathway</keyword>